<evidence type="ECO:0000313" key="1">
    <source>
        <dbReference type="EMBL" id="MXR36311.1"/>
    </source>
</evidence>
<protein>
    <recommendedName>
        <fullName evidence="3">Sulfur reduction protein DsrE</fullName>
    </recommendedName>
</protein>
<name>A0A845BPD1_9NEIS</name>
<dbReference type="RefSeq" id="WP_160795268.1">
    <property type="nucleotide sequence ID" value="NZ_WSSB01000003.1"/>
</dbReference>
<dbReference type="InterPro" id="IPR027396">
    <property type="entry name" value="DsrEFH-like"/>
</dbReference>
<accession>A0A845BPD1</accession>
<comment type="caution">
    <text evidence="1">The sequence shown here is derived from an EMBL/GenBank/DDBJ whole genome shotgun (WGS) entry which is preliminary data.</text>
</comment>
<evidence type="ECO:0008006" key="3">
    <source>
        <dbReference type="Google" id="ProtNLM"/>
    </source>
</evidence>
<dbReference type="Gene3D" id="3.40.1260.10">
    <property type="entry name" value="DsrEFH-like"/>
    <property type="match status" value="1"/>
</dbReference>
<dbReference type="EMBL" id="WSSB01000003">
    <property type="protein sequence ID" value="MXR36311.1"/>
    <property type="molecule type" value="Genomic_DNA"/>
</dbReference>
<evidence type="ECO:0000313" key="2">
    <source>
        <dbReference type="Proteomes" id="UP000467214"/>
    </source>
</evidence>
<gene>
    <name evidence="1" type="ORF">GQF02_04900</name>
</gene>
<keyword evidence="2" id="KW-1185">Reference proteome</keyword>
<dbReference type="PANTHER" id="PTHR34874:SF1">
    <property type="entry name" value="PROTEIN YCHN"/>
    <property type="match status" value="1"/>
</dbReference>
<reference evidence="1 2" key="1">
    <citation type="submission" date="2019-12" db="EMBL/GenBank/DDBJ databases">
        <title>Neisseriaceae gen. nov. sp. Genome sequencing and assembly.</title>
        <authorList>
            <person name="Liu Z."/>
            <person name="Li A."/>
        </authorList>
    </citation>
    <scope>NUCLEOTIDE SEQUENCE [LARGE SCALE GENOMIC DNA]</scope>
    <source>
        <strain evidence="1 2">B2N2-7</strain>
    </source>
</reference>
<dbReference type="GO" id="GO:0005829">
    <property type="term" value="C:cytosol"/>
    <property type="evidence" value="ECO:0007669"/>
    <property type="project" value="TreeGrafter"/>
</dbReference>
<proteinExistence type="predicted"/>
<dbReference type="AlphaFoldDB" id="A0A845BPD1"/>
<organism evidence="1 2">
    <name type="scientific">Craterilacuibacter sinensis</name>
    <dbReference type="NCBI Taxonomy" id="2686017"/>
    <lineage>
        <taxon>Bacteria</taxon>
        <taxon>Pseudomonadati</taxon>
        <taxon>Pseudomonadota</taxon>
        <taxon>Betaproteobacteria</taxon>
        <taxon>Neisseriales</taxon>
        <taxon>Neisseriaceae</taxon>
        <taxon>Craterilacuibacter</taxon>
    </lineage>
</organism>
<sequence length="117" mass="12108">MQNILFILNAAPYGSERTLSALRLATTLAADAAEPRLSLFLLSDAVVVAQSGQQVAAGLALGQMLEELLAQGVTVQACRTCLDARGIGAAQLLPRVEIGTMPSLAALTLAADKVLSF</sequence>
<dbReference type="InterPro" id="IPR003787">
    <property type="entry name" value="Sulphur_relay_DsrE/F-like"/>
</dbReference>
<dbReference type="PANTHER" id="PTHR34874">
    <property type="entry name" value="PROTEIN YCHN"/>
    <property type="match status" value="1"/>
</dbReference>
<dbReference type="Proteomes" id="UP000467214">
    <property type="component" value="Unassembled WGS sequence"/>
</dbReference>
<dbReference type="Pfam" id="PF02635">
    <property type="entry name" value="DsrE"/>
    <property type="match status" value="1"/>
</dbReference>
<dbReference type="SUPFAM" id="SSF75169">
    <property type="entry name" value="DsrEFH-like"/>
    <property type="match status" value="1"/>
</dbReference>